<dbReference type="GO" id="GO:0016829">
    <property type="term" value="F:lyase activity"/>
    <property type="evidence" value="ECO:0007669"/>
    <property type="project" value="UniProtKB-KW"/>
</dbReference>
<name>A0A2X3K6V2_ECOLX</name>
<evidence type="ECO:0000313" key="2">
    <source>
        <dbReference type="Proteomes" id="UP000250991"/>
    </source>
</evidence>
<accession>A0A2X3K6V2</accession>
<dbReference type="EMBL" id="UARW01000010">
    <property type="protein sequence ID" value="SQD02155.1"/>
    <property type="molecule type" value="Genomic_DNA"/>
</dbReference>
<dbReference type="InterPro" id="IPR037232">
    <property type="entry name" value="NADH_quin_OxRdtase_su_C/D-like"/>
</dbReference>
<gene>
    <name evidence="1" type="primary">hycE_1</name>
    <name evidence="1" type="ORF">NCTC8009_02600</name>
</gene>
<proteinExistence type="predicted"/>
<organism evidence="1 2">
    <name type="scientific">Escherichia coli</name>
    <dbReference type="NCBI Taxonomy" id="562"/>
    <lineage>
        <taxon>Bacteria</taxon>
        <taxon>Pseudomonadati</taxon>
        <taxon>Pseudomonadota</taxon>
        <taxon>Gammaproteobacteria</taxon>
        <taxon>Enterobacterales</taxon>
        <taxon>Enterobacteriaceae</taxon>
        <taxon>Escherichia</taxon>
    </lineage>
</organism>
<protein>
    <submittedName>
        <fullName evidence="1">Formate hydrogenlyase subunit E</fullName>
    </submittedName>
</protein>
<reference evidence="1 2" key="1">
    <citation type="submission" date="2018-06" db="EMBL/GenBank/DDBJ databases">
        <authorList>
            <consortium name="Pathogen Informatics"/>
            <person name="Doyle S."/>
        </authorList>
    </citation>
    <scope>NUCLEOTIDE SEQUENCE [LARGE SCALE GENOMIC DNA]</scope>
    <source>
        <strain evidence="1 2">NCTC8009</strain>
    </source>
</reference>
<evidence type="ECO:0000313" key="1">
    <source>
        <dbReference type="EMBL" id="SQD02155.1"/>
    </source>
</evidence>
<dbReference type="AlphaFoldDB" id="A0A2X3K6V2"/>
<dbReference type="SUPFAM" id="SSF143243">
    <property type="entry name" value="Nqo5-like"/>
    <property type="match status" value="1"/>
</dbReference>
<dbReference type="Proteomes" id="UP000250991">
    <property type="component" value="Unassembled WGS sequence"/>
</dbReference>
<keyword evidence="1" id="KW-0456">Lyase</keyword>
<sequence length="94" mass="10747">MSEEKLGQHYLAALNEAFPGVVLDHAWQTKDQLTVTVKVNYLPEVVEFLYYKQGGWLSVLFGNDERKTEWSLRRLLRAVDGEGHQVLGNGSRRS</sequence>